<dbReference type="Gene3D" id="3.40.190.290">
    <property type="match status" value="1"/>
</dbReference>
<keyword evidence="7" id="KW-1185">Reference proteome</keyword>
<dbReference type="PROSITE" id="PS50931">
    <property type="entry name" value="HTH_LYSR"/>
    <property type="match status" value="1"/>
</dbReference>
<dbReference type="EMBL" id="CP142149">
    <property type="protein sequence ID" value="WSE31889.1"/>
    <property type="molecule type" value="Genomic_DNA"/>
</dbReference>
<dbReference type="RefSeq" id="WP_326834697.1">
    <property type="nucleotide sequence ID" value="NZ_CP142149.1"/>
</dbReference>
<dbReference type="Pfam" id="PF03466">
    <property type="entry name" value="LysR_substrate"/>
    <property type="match status" value="1"/>
</dbReference>
<dbReference type="InterPro" id="IPR005119">
    <property type="entry name" value="LysR_subst-bd"/>
</dbReference>
<proteinExistence type="inferred from homology"/>
<feature type="domain" description="HTH lysR-type" evidence="5">
    <location>
        <begin position="5"/>
        <end position="62"/>
    </location>
</feature>
<accession>A0ABZ1IBN8</accession>
<comment type="similarity">
    <text evidence="1">Belongs to the LysR transcriptional regulatory family.</text>
</comment>
<dbReference type="Proteomes" id="UP001330812">
    <property type="component" value="Chromosome"/>
</dbReference>
<dbReference type="InterPro" id="IPR000847">
    <property type="entry name" value="LysR_HTH_N"/>
</dbReference>
<evidence type="ECO:0000256" key="1">
    <source>
        <dbReference type="ARBA" id="ARBA00009437"/>
    </source>
</evidence>
<keyword evidence="3" id="KW-0238">DNA-binding</keyword>
<dbReference type="Pfam" id="PF00126">
    <property type="entry name" value="HTH_1"/>
    <property type="match status" value="1"/>
</dbReference>
<evidence type="ECO:0000256" key="2">
    <source>
        <dbReference type="ARBA" id="ARBA00023015"/>
    </source>
</evidence>
<dbReference type="InterPro" id="IPR036388">
    <property type="entry name" value="WH-like_DNA-bd_sf"/>
</dbReference>
<keyword evidence="4" id="KW-0804">Transcription</keyword>
<sequence>MNDEVSFRDFEVFLAFARNEHFVRAAEELGVNATTVQRSVRALERKLGVDLVEQQGRRVRLRYAGRVFAREASAVLRSRADAVATTRAGSGDPRLVLRIAHTFSLGLGFVPDLLSSLLACHPDLRFSCHQSSATDVVTHLLRGDADVVLGSAAPADPDVVVRPLFTEPLLLAVPIGDPLTRYAVVRLRQARDRTFVAMAPGASSRTHLIDACARAGFVPRVTVEGSDPFVVESMVGAGLGVSVVPGRMADHHHPLVVRIPLADEGCHRTIFLAHRKRAAAAPMVRALTRAAVAHSGG</sequence>
<dbReference type="PANTHER" id="PTHR30346:SF28">
    <property type="entry name" value="HTH-TYPE TRANSCRIPTIONAL REGULATOR CYNR"/>
    <property type="match status" value="1"/>
</dbReference>
<evidence type="ECO:0000313" key="7">
    <source>
        <dbReference type="Proteomes" id="UP001330812"/>
    </source>
</evidence>
<gene>
    <name evidence="6" type="ORF">VSH64_07175</name>
</gene>
<name>A0ABZ1IBN8_9PSEU</name>
<dbReference type="SUPFAM" id="SSF53850">
    <property type="entry name" value="Periplasmic binding protein-like II"/>
    <property type="match status" value="1"/>
</dbReference>
<organism evidence="6 7">
    <name type="scientific">Amycolatopsis rhabdoformis</name>
    <dbReference type="NCBI Taxonomy" id="1448059"/>
    <lineage>
        <taxon>Bacteria</taxon>
        <taxon>Bacillati</taxon>
        <taxon>Actinomycetota</taxon>
        <taxon>Actinomycetes</taxon>
        <taxon>Pseudonocardiales</taxon>
        <taxon>Pseudonocardiaceae</taxon>
        <taxon>Amycolatopsis</taxon>
    </lineage>
</organism>
<dbReference type="PANTHER" id="PTHR30346">
    <property type="entry name" value="TRANSCRIPTIONAL DUAL REGULATOR HCAR-RELATED"/>
    <property type="match status" value="1"/>
</dbReference>
<reference evidence="6 7" key="1">
    <citation type="journal article" date="2015" name="Int. J. Syst. Evol. Microbiol.">
        <title>Amycolatopsis rhabdoformis sp. nov., an actinomycete isolated from a tropical forest soil.</title>
        <authorList>
            <person name="Souza W.R."/>
            <person name="Silva R.E."/>
            <person name="Goodfellow M."/>
            <person name="Busarakam K."/>
            <person name="Figueiro F.S."/>
            <person name="Ferreira D."/>
            <person name="Rodrigues-Filho E."/>
            <person name="Moraes L.A.B."/>
            <person name="Zucchi T.D."/>
        </authorList>
    </citation>
    <scope>NUCLEOTIDE SEQUENCE [LARGE SCALE GENOMIC DNA]</scope>
    <source>
        <strain evidence="6 7">NCIMB 14900</strain>
    </source>
</reference>
<evidence type="ECO:0000256" key="3">
    <source>
        <dbReference type="ARBA" id="ARBA00023125"/>
    </source>
</evidence>
<dbReference type="SUPFAM" id="SSF46785">
    <property type="entry name" value="Winged helix' DNA-binding domain"/>
    <property type="match status" value="1"/>
</dbReference>
<evidence type="ECO:0000256" key="4">
    <source>
        <dbReference type="ARBA" id="ARBA00023163"/>
    </source>
</evidence>
<protein>
    <submittedName>
        <fullName evidence="6">LysR substrate-binding domain-containing protein</fullName>
    </submittedName>
</protein>
<keyword evidence="2" id="KW-0805">Transcription regulation</keyword>
<evidence type="ECO:0000259" key="5">
    <source>
        <dbReference type="PROSITE" id="PS50931"/>
    </source>
</evidence>
<evidence type="ECO:0000313" key="6">
    <source>
        <dbReference type="EMBL" id="WSE31889.1"/>
    </source>
</evidence>
<dbReference type="Gene3D" id="1.10.10.10">
    <property type="entry name" value="Winged helix-like DNA-binding domain superfamily/Winged helix DNA-binding domain"/>
    <property type="match status" value="1"/>
</dbReference>
<dbReference type="InterPro" id="IPR036390">
    <property type="entry name" value="WH_DNA-bd_sf"/>
</dbReference>